<keyword evidence="2" id="KW-1185">Reference proteome</keyword>
<dbReference type="Gene3D" id="4.10.220.110">
    <property type="match status" value="1"/>
</dbReference>
<gene>
    <name evidence="1" type="ORF">CAP_3316</name>
</gene>
<evidence type="ECO:0000313" key="2">
    <source>
        <dbReference type="Proteomes" id="UP000019678"/>
    </source>
</evidence>
<protein>
    <submittedName>
        <fullName evidence="1">VgrG protein</fullName>
    </submittedName>
</protein>
<comment type="caution">
    <text evidence="1">The sequence shown here is derived from an EMBL/GenBank/DDBJ whole genome shotgun (WGS) entry which is preliminary data.</text>
</comment>
<dbReference type="NCBIfam" id="TIGR03361">
    <property type="entry name" value="VI_Rhs_Vgr"/>
    <property type="match status" value="1"/>
</dbReference>
<dbReference type="EMBL" id="ASRX01000024">
    <property type="protein sequence ID" value="EYF05399.1"/>
    <property type="molecule type" value="Genomic_DNA"/>
</dbReference>
<evidence type="ECO:0000313" key="1">
    <source>
        <dbReference type="EMBL" id="EYF05399.1"/>
    </source>
</evidence>
<proteinExistence type="predicted"/>
<dbReference type="Gene3D" id="2.30.110.50">
    <property type="match status" value="1"/>
</dbReference>
<dbReference type="SUPFAM" id="SSF69255">
    <property type="entry name" value="gp5 N-terminal domain-like"/>
    <property type="match status" value="1"/>
</dbReference>
<dbReference type="PANTHER" id="PTHR32305:SF15">
    <property type="entry name" value="PROTEIN RHSA-RELATED"/>
    <property type="match status" value="1"/>
</dbReference>
<dbReference type="NCBIfam" id="TIGR01646">
    <property type="entry name" value="vgr_GE"/>
    <property type="match status" value="1"/>
</dbReference>
<dbReference type="AlphaFoldDB" id="A0A017T830"/>
<dbReference type="InterPro" id="IPR050708">
    <property type="entry name" value="T6SS_VgrG/RHS"/>
</dbReference>
<organism evidence="1 2">
    <name type="scientific">Chondromyces apiculatus DSM 436</name>
    <dbReference type="NCBI Taxonomy" id="1192034"/>
    <lineage>
        <taxon>Bacteria</taxon>
        <taxon>Pseudomonadati</taxon>
        <taxon>Myxococcota</taxon>
        <taxon>Polyangia</taxon>
        <taxon>Polyangiales</taxon>
        <taxon>Polyangiaceae</taxon>
        <taxon>Chondromyces</taxon>
    </lineage>
</organism>
<dbReference type="Gene3D" id="3.55.50.10">
    <property type="entry name" value="Baseplate protein-like domains"/>
    <property type="match status" value="1"/>
</dbReference>
<name>A0A017T830_9BACT</name>
<dbReference type="PANTHER" id="PTHR32305">
    <property type="match status" value="1"/>
</dbReference>
<dbReference type="InterPro" id="IPR017847">
    <property type="entry name" value="T6SS_RhsGE_Vgr_subset"/>
</dbReference>
<accession>A0A017T830</accession>
<dbReference type="InterPro" id="IPR037026">
    <property type="entry name" value="Vgr_OB-fold_dom_sf"/>
</dbReference>
<sequence>MWRLKLRQGCRIFQQQRTPEILASLLEEAGVPRDRYRFKLSRKAYPPREHRVQYRESDWAFLCRLMEEEGLFYYFEHTAEEHTLIVADAPYAHEPLPEGDTLLLRPPTGALATGEHASSFTFAQEMQAGRVTLRNYSFKTPAVLLESEARAGGASEDLEVYDFPGESEDPRATDEMAKLLLEERQASARVGTAESNVMRACPGYVVALQGHPHDDLNRRYLLTAVDHQGAQALFEAVSPESRYTNRLRCIGAEIPFRAPRQTPRPAIHGVQTAVVVGPEGEEIHTDKHGRVRVRFHWDRVKWRDGHDSCWIRVSQSWAGQG</sequence>
<reference evidence="1 2" key="1">
    <citation type="submission" date="2013-05" db="EMBL/GenBank/DDBJ databases">
        <title>Genome assembly of Chondromyces apiculatus DSM 436.</title>
        <authorList>
            <person name="Sharma G."/>
            <person name="Khatri I."/>
            <person name="Kaur C."/>
            <person name="Mayilraj S."/>
            <person name="Subramanian S."/>
        </authorList>
    </citation>
    <scope>NUCLEOTIDE SEQUENCE [LARGE SCALE GENOMIC DNA]</scope>
    <source>
        <strain evidence="1 2">DSM 436</strain>
    </source>
</reference>
<dbReference type="Gene3D" id="2.40.50.230">
    <property type="entry name" value="Gp5 N-terminal domain"/>
    <property type="match status" value="1"/>
</dbReference>
<dbReference type="SUPFAM" id="SSF69279">
    <property type="entry name" value="Phage tail proteins"/>
    <property type="match status" value="2"/>
</dbReference>
<dbReference type="STRING" id="1192034.CAP_3316"/>
<dbReference type="Pfam" id="PF05954">
    <property type="entry name" value="Phage_GPD"/>
    <property type="match status" value="1"/>
</dbReference>
<dbReference type="Proteomes" id="UP000019678">
    <property type="component" value="Unassembled WGS sequence"/>
</dbReference>
<dbReference type="eggNOG" id="COG3501">
    <property type="taxonomic scope" value="Bacteria"/>
</dbReference>
<dbReference type="InterPro" id="IPR006533">
    <property type="entry name" value="T6SS_Vgr_RhsGE"/>
</dbReference>